<dbReference type="Gene3D" id="3.40.50.1390">
    <property type="entry name" value="Resolvase, N-terminal catalytic domain"/>
    <property type="match status" value="1"/>
</dbReference>
<dbReference type="InterPro" id="IPR050639">
    <property type="entry name" value="SSR_resolvase"/>
</dbReference>
<comment type="caution">
    <text evidence="2">The sequence shown here is derived from an EMBL/GenBank/DDBJ whole genome shotgun (WGS) entry which is preliminary data.</text>
</comment>
<dbReference type="GO" id="GO:0003677">
    <property type="term" value="F:DNA binding"/>
    <property type="evidence" value="ECO:0007669"/>
    <property type="project" value="InterPro"/>
</dbReference>
<gene>
    <name evidence="2" type="ORF">NBRC3278_1306</name>
</gene>
<dbReference type="InterPro" id="IPR006119">
    <property type="entry name" value="Resolv_N"/>
</dbReference>
<keyword evidence="3" id="KW-1185">Reference proteome</keyword>
<organism evidence="2 3">
    <name type="scientific">Acetobacter pasteurianus NBRC 3278</name>
    <dbReference type="NCBI Taxonomy" id="1226660"/>
    <lineage>
        <taxon>Bacteria</taxon>
        <taxon>Pseudomonadati</taxon>
        <taxon>Pseudomonadota</taxon>
        <taxon>Alphaproteobacteria</taxon>
        <taxon>Acetobacterales</taxon>
        <taxon>Acetobacteraceae</taxon>
        <taxon>Acetobacter</taxon>
    </lineage>
</organism>
<dbReference type="EMBL" id="BDEV01000035">
    <property type="protein sequence ID" value="GCD62213.1"/>
    <property type="molecule type" value="Genomic_DNA"/>
</dbReference>
<protein>
    <recommendedName>
        <fullName evidence="1">Resolvase/invertase-type recombinase catalytic domain-containing protein</fullName>
    </recommendedName>
</protein>
<reference evidence="2 3" key="1">
    <citation type="submission" date="2016-06" db="EMBL/GenBank/DDBJ databases">
        <title>Acetobacter pasteurianus NBRC 3278 whole genome sequencing project.</title>
        <authorList>
            <person name="Matsutani M."/>
            <person name="Shiwa Y."/>
            <person name="Okamoto-Kainuma A."/>
            <person name="Ishikawa M."/>
            <person name="Koizumi Y."/>
            <person name="Yoshikawa H."/>
            <person name="Yakushi T."/>
            <person name="Matsushita K."/>
        </authorList>
    </citation>
    <scope>NUCLEOTIDE SEQUENCE [LARGE SCALE GENOMIC DNA]</scope>
    <source>
        <strain evidence="2 3">NBRC 3278</strain>
    </source>
</reference>
<dbReference type="InterPro" id="IPR036162">
    <property type="entry name" value="Resolvase-like_N_sf"/>
</dbReference>
<proteinExistence type="predicted"/>
<dbReference type="PANTHER" id="PTHR30461">
    <property type="entry name" value="DNA-INVERTASE FROM LAMBDOID PROPHAGE"/>
    <property type="match status" value="1"/>
</dbReference>
<dbReference type="Proteomes" id="UP000287385">
    <property type="component" value="Unassembled WGS sequence"/>
</dbReference>
<feature type="domain" description="Resolvase/invertase-type recombinase catalytic" evidence="1">
    <location>
        <begin position="2"/>
        <end position="56"/>
    </location>
</feature>
<evidence type="ECO:0000259" key="1">
    <source>
        <dbReference type="PROSITE" id="PS51736"/>
    </source>
</evidence>
<dbReference type="SUPFAM" id="SSF53041">
    <property type="entry name" value="Resolvase-like"/>
    <property type="match status" value="1"/>
</dbReference>
<name>A0A401X324_ACEPA</name>
<dbReference type="GO" id="GO:0000150">
    <property type="term" value="F:DNA strand exchange activity"/>
    <property type="evidence" value="ECO:0007669"/>
    <property type="project" value="InterPro"/>
</dbReference>
<sequence>MKVALYARYSSDNQRDASITDQLRVCRTHAEKQGWTIVEEYTDHAISGASLMRPGI</sequence>
<dbReference type="AlphaFoldDB" id="A0A401X324"/>
<evidence type="ECO:0000313" key="3">
    <source>
        <dbReference type="Proteomes" id="UP000287385"/>
    </source>
</evidence>
<dbReference type="PROSITE" id="PS51736">
    <property type="entry name" value="RECOMBINASES_3"/>
    <property type="match status" value="1"/>
</dbReference>
<dbReference type="Pfam" id="PF00239">
    <property type="entry name" value="Resolvase"/>
    <property type="match status" value="1"/>
</dbReference>
<evidence type="ECO:0000313" key="2">
    <source>
        <dbReference type="EMBL" id="GCD62213.1"/>
    </source>
</evidence>
<dbReference type="PANTHER" id="PTHR30461:SF23">
    <property type="entry name" value="DNA RECOMBINASE-RELATED"/>
    <property type="match status" value="1"/>
</dbReference>
<accession>A0A401X324</accession>